<dbReference type="InterPro" id="IPR036525">
    <property type="entry name" value="Tubulin/FtsZ_GTPase_sf"/>
</dbReference>
<keyword evidence="2" id="KW-1185">Reference proteome</keyword>
<dbReference type="SUPFAM" id="SSF52490">
    <property type="entry name" value="Tubulin nucleotide-binding domain-like"/>
    <property type="match status" value="1"/>
</dbReference>
<dbReference type="Gramene" id="Solyc12g036657.1.1">
    <property type="protein sequence ID" value="Solyc12g036657.1.1"/>
    <property type="gene ID" value="Solyc12g036657.1"/>
</dbReference>
<dbReference type="EnsemblPlants" id="Solyc12g036657.1.1">
    <property type="protein sequence ID" value="Solyc12g036657.1.1"/>
    <property type="gene ID" value="Solyc12g036657.1"/>
</dbReference>
<dbReference type="Proteomes" id="UP000004994">
    <property type="component" value="Chromosome 12"/>
</dbReference>
<dbReference type="Gene3D" id="3.40.50.1440">
    <property type="entry name" value="Tubulin/FtsZ, GTPase domain"/>
    <property type="match status" value="1"/>
</dbReference>
<evidence type="ECO:0000313" key="2">
    <source>
        <dbReference type="Proteomes" id="UP000004994"/>
    </source>
</evidence>
<dbReference type="STRING" id="4081.A0A3Q7JV46"/>
<protein>
    <recommendedName>
        <fullName evidence="3">Tubulin/FtsZ GTPase domain-containing protein</fullName>
    </recommendedName>
</protein>
<sequence length="89" mass="9944">MIYFGPLAYSILCIFSPDLSSKMCEMIRILGGQCGNQIGAKFLEGFCAKHDIDSTALYSGDSNLHLNELMCITTRLPVEDLFLGMFLWI</sequence>
<proteinExistence type="predicted"/>
<name>A0A3Q7JV46_SOLLC</name>
<accession>A0A3Q7JV46</accession>
<dbReference type="InParanoid" id="A0A3Q7JV46"/>
<evidence type="ECO:0008006" key="3">
    <source>
        <dbReference type="Google" id="ProtNLM"/>
    </source>
</evidence>
<evidence type="ECO:0000313" key="1">
    <source>
        <dbReference type="EnsemblPlants" id="Solyc12g036657.1.1"/>
    </source>
</evidence>
<reference evidence="1" key="1">
    <citation type="journal article" date="2012" name="Nature">
        <title>The tomato genome sequence provides insights into fleshy fruit evolution.</title>
        <authorList>
            <consortium name="Tomato Genome Consortium"/>
        </authorList>
    </citation>
    <scope>NUCLEOTIDE SEQUENCE [LARGE SCALE GENOMIC DNA]</scope>
    <source>
        <strain evidence="1">cv. Heinz 1706</strain>
    </source>
</reference>
<organism evidence="1">
    <name type="scientific">Solanum lycopersicum</name>
    <name type="common">Tomato</name>
    <name type="synonym">Lycopersicon esculentum</name>
    <dbReference type="NCBI Taxonomy" id="4081"/>
    <lineage>
        <taxon>Eukaryota</taxon>
        <taxon>Viridiplantae</taxon>
        <taxon>Streptophyta</taxon>
        <taxon>Embryophyta</taxon>
        <taxon>Tracheophyta</taxon>
        <taxon>Spermatophyta</taxon>
        <taxon>Magnoliopsida</taxon>
        <taxon>eudicotyledons</taxon>
        <taxon>Gunneridae</taxon>
        <taxon>Pentapetalae</taxon>
        <taxon>asterids</taxon>
        <taxon>lamiids</taxon>
        <taxon>Solanales</taxon>
        <taxon>Solanaceae</taxon>
        <taxon>Solanoideae</taxon>
        <taxon>Solaneae</taxon>
        <taxon>Solanum</taxon>
        <taxon>Solanum subgen. Lycopersicon</taxon>
    </lineage>
</organism>
<reference evidence="1" key="2">
    <citation type="submission" date="2019-01" db="UniProtKB">
        <authorList>
            <consortium name="EnsemblPlants"/>
        </authorList>
    </citation>
    <scope>IDENTIFICATION</scope>
    <source>
        <strain evidence="1">cv. Heinz 1706</strain>
    </source>
</reference>
<dbReference type="AlphaFoldDB" id="A0A3Q7JV46"/>